<dbReference type="GO" id="GO:0004337">
    <property type="term" value="F:(2E,6E)-farnesyl diphosphate synthase activity"/>
    <property type="evidence" value="ECO:0007669"/>
    <property type="project" value="UniProtKB-EC"/>
</dbReference>
<dbReference type="PANTHER" id="PTHR43281">
    <property type="entry name" value="FARNESYL DIPHOSPHATE SYNTHASE"/>
    <property type="match status" value="1"/>
</dbReference>
<comment type="similarity">
    <text evidence="2">Belongs to the FPP/GGPP synthase family.</text>
</comment>
<reference evidence="7" key="1">
    <citation type="submission" date="2018-06" db="EMBL/GenBank/DDBJ databases">
        <authorList>
            <person name="Zhirakovskaya E."/>
        </authorList>
    </citation>
    <scope>NUCLEOTIDE SEQUENCE</scope>
</reference>
<dbReference type="GO" id="GO:0008299">
    <property type="term" value="P:isoprenoid biosynthetic process"/>
    <property type="evidence" value="ECO:0007669"/>
    <property type="project" value="UniProtKB-KW"/>
</dbReference>
<evidence type="ECO:0000256" key="2">
    <source>
        <dbReference type="ARBA" id="ARBA00006706"/>
    </source>
</evidence>
<evidence type="ECO:0000256" key="1">
    <source>
        <dbReference type="ARBA" id="ARBA00001946"/>
    </source>
</evidence>
<dbReference type="SFLD" id="SFLDS00005">
    <property type="entry name" value="Isoprenoid_Synthase_Type_I"/>
    <property type="match status" value="1"/>
</dbReference>
<dbReference type="InterPro" id="IPR053378">
    <property type="entry name" value="Prenyl_diphosphate_synthase"/>
</dbReference>
<dbReference type="InterPro" id="IPR008949">
    <property type="entry name" value="Isoprenoid_synthase_dom_sf"/>
</dbReference>
<gene>
    <name evidence="7" type="ORF">MNBD_ALPHA02-1086</name>
</gene>
<dbReference type="GO" id="GO:0046872">
    <property type="term" value="F:metal ion binding"/>
    <property type="evidence" value="ECO:0007669"/>
    <property type="project" value="UniProtKB-KW"/>
</dbReference>
<dbReference type="SUPFAM" id="SSF48576">
    <property type="entry name" value="Terpenoid synthases"/>
    <property type="match status" value="1"/>
</dbReference>
<dbReference type="FunFam" id="1.10.600.10:FF:000001">
    <property type="entry name" value="Geranylgeranyl diphosphate synthase"/>
    <property type="match status" value="1"/>
</dbReference>
<keyword evidence="6" id="KW-0414">Isoprene biosynthesis</keyword>
<dbReference type="PROSITE" id="PS00444">
    <property type="entry name" value="POLYPRENYL_SYNTHASE_2"/>
    <property type="match status" value="1"/>
</dbReference>
<dbReference type="InterPro" id="IPR000092">
    <property type="entry name" value="Polyprenyl_synt"/>
</dbReference>
<sequence>MTNDTDNLAIDALGIAARQVEEKLLKLLPKAVDLEQQVIDAMEYALMAGGKRVRPFLVMEGARIFGVSENSALRVAAAVECAHTYSLIHDDLPCMDDDDMRRGQPSVHKKFDEATAVLAGDALLTLAFEILSDDSTHSDARVRCELINYLSKSLGVNGMVGGQMFDLLAENQELDKIRITRLQRMKTGALIVFSGKAGAILGKAEERRRQAIKGYAHDIGLAFQIVDDLLDEEGSSEDIGKTAGKDAAAGKATLVSLVGIDQARTMAEMLTNQAVQHLELFGDKAENLRNLAKFIINRAS</sequence>
<dbReference type="AlphaFoldDB" id="A0A3B0R635"/>
<name>A0A3B0R635_9ZZZZ</name>
<evidence type="ECO:0000313" key="7">
    <source>
        <dbReference type="EMBL" id="VAV87659.1"/>
    </source>
</evidence>
<evidence type="ECO:0000256" key="5">
    <source>
        <dbReference type="ARBA" id="ARBA00022842"/>
    </source>
</evidence>
<dbReference type="PROSITE" id="PS00723">
    <property type="entry name" value="POLYPRENYL_SYNTHASE_1"/>
    <property type="match status" value="1"/>
</dbReference>
<proteinExistence type="inferred from homology"/>
<keyword evidence="4" id="KW-0479">Metal-binding</keyword>
<evidence type="ECO:0000256" key="4">
    <source>
        <dbReference type="ARBA" id="ARBA00022723"/>
    </source>
</evidence>
<protein>
    <submittedName>
        <fullName evidence="7">(2E,6E)-farnesyl diphosphate synthase</fullName>
        <ecNumber evidence="7">2.5.1.10</ecNumber>
    </submittedName>
</protein>
<organism evidence="7">
    <name type="scientific">hydrothermal vent metagenome</name>
    <dbReference type="NCBI Taxonomy" id="652676"/>
    <lineage>
        <taxon>unclassified sequences</taxon>
        <taxon>metagenomes</taxon>
        <taxon>ecological metagenomes</taxon>
    </lineage>
</organism>
<dbReference type="EMBL" id="UOED01000028">
    <property type="protein sequence ID" value="VAV87659.1"/>
    <property type="molecule type" value="Genomic_DNA"/>
</dbReference>
<dbReference type="CDD" id="cd00685">
    <property type="entry name" value="Trans_IPPS_HT"/>
    <property type="match status" value="1"/>
</dbReference>
<dbReference type="InterPro" id="IPR033749">
    <property type="entry name" value="Polyprenyl_synt_CS"/>
</dbReference>
<keyword evidence="5" id="KW-0460">Magnesium</keyword>
<evidence type="ECO:0000256" key="6">
    <source>
        <dbReference type="ARBA" id="ARBA00023229"/>
    </source>
</evidence>
<dbReference type="NCBIfam" id="NF045485">
    <property type="entry name" value="FPPsyn"/>
    <property type="match status" value="1"/>
</dbReference>
<dbReference type="Pfam" id="PF00348">
    <property type="entry name" value="polyprenyl_synt"/>
    <property type="match status" value="1"/>
</dbReference>
<comment type="cofactor">
    <cofactor evidence="1">
        <name>Mg(2+)</name>
        <dbReference type="ChEBI" id="CHEBI:18420"/>
    </cofactor>
</comment>
<evidence type="ECO:0000256" key="3">
    <source>
        <dbReference type="ARBA" id="ARBA00022679"/>
    </source>
</evidence>
<dbReference type="Gene3D" id="1.10.600.10">
    <property type="entry name" value="Farnesyl Diphosphate Synthase"/>
    <property type="match status" value="1"/>
</dbReference>
<dbReference type="GO" id="GO:0005737">
    <property type="term" value="C:cytoplasm"/>
    <property type="evidence" value="ECO:0007669"/>
    <property type="project" value="UniProtKB-ARBA"/>
</dbReference>
<dbReference type="SFLD" id="SFLDG01017">
    <property type="entry name" value="Polyprenyl_Transferase_Like"/>
    <property type="match status" value="1"/>
</dbReference>
<accession>A0A3B0R635</accession>
<keyword evidence="3 7" id="KW-0808">Transferase</keyword>
<dbReference type="PANTHER" id="PTHR43281:SF1">
    <property type="entry name" value="FARNESYL DIPHOSPHATE SYNTHASE"/>
    <property type="match status" value="1"/>
</dbReference>
<dbReference type="EC" id="2.5.1.10" evidence="7"/>